<proteinExistence type="inferred from homology"/>
<keyword evidence="2" id="KW-0175">Coiled coil</keyword>
<evidence type="ECO:0000313" key="5">
    <source>
        <dbReference type="Proteomes" id="UP001073227"/>
    </source>
</evidence>
<organism evidence="4 5">
    <name type="scientific">Hoeflea algicola</name>
    <dbReference type="NCBI Taxonomy" id="2983763"/>
    <lineage>
        <taxon>Bacteria</taxon>
        <taxon>Pseudomonadati</taxon>
        <taxon>Pseudomonadota</taxon>
        <taxon>Alphaproteobacteria</taxon>
        <taxon>Hyphomicrobiales</taxon>
        <taxon>Rhizobiaceae</taxon>
        <taxon>Hoeflea</taxon>
    </lineage>
</organism>
<comment type="caution">
    <text evidence="4">The sequence shown here is derived from an EMBL/GenBank/DDBJ whole genome shotgun (WGS) entry which is preliminary data.</text>
</comment>
<protein>
    <submittedName>
        <fullName evidence="4">Efflux RND transporter periplasmic adaptor subunit</fullName>
    </submittedName>
</protein>
<sequence>MRSIVIAWAATIAVLGSVPAQGEQPLAVEIVEASQTLELRNFTLTGEIRARESLMASFPVGGRVIEVLAEVGAKVRPDAPLARLDSIQQELAIRTAEAGLTTAHADHRQAIEDLERSNTLLASGTTTRAERDAREDALRAAEGVLDQAEADRDRAIKALADTVLRATSDSTVIKRMIEPGQIIGAAQPAMELALDSGFEAVFDVPEVMLIGKAPDPGILLSRLSSPETKFHGNVTEISPLVDPASGTVTAKVAVLDPPEGLAFGEPVRGTATRDEGMQIGLPYTVVSASAQGPAVWIVDRETMKASLRPVTIDRYSTGKVYLDSGVAEGDWVVARSAQLLYPGRVVRRVEVGQ</sequence>
<keyword evidence="3" id="KW-0732">Signal</keyword>
<dbReference type="Gene3D" id="2.40.50.100">
    <property type="match status" value="1"/>
</dbReference>
<evidence type="ECO:0000256" key="1">
    <source>
        <dbReference type="ARBA" id="ARBA00009477"/>
    </source>
</evidence>
<gene>
    <name evidence="4" type="ORF">OEG84_12135</name>
</gene>
<dbReference type="PANTHER" id="PTHR30469:SF38">
    <property type="entry name" value="HLYD FAMILY SECRETION PROTEIN"/>
    <property type="match status" value="1"/>
</dbReference>
<evidence type="ECO:0000256" key="2">
    <source>
        <dbReference type="SAM" id="Coils"/>
    </source>
</evidence>
<keyword evidence="5" id="KW-1185">Reference proteome</keyword>
<dbReference type="InterPro" id="IPR006143">
    <property type="entry name" value="RND_pump_MFP"/>
</dbReference>
<dbReference type="SUPFAM" id="SSF111369">
    <property type="entry name" value="HlyD-like secretion proteins"/>
    <property type="match status" value="1"/>
</dbReference>
<evidence type="ECO:0000256" key="3">
    <source>
        <dbReference type="SAM" id="SignalP"/>
    </source>
</evidence>
<feature type="signal peptide" evidence="3">
    <location>
        <begin position="1"/>
        <end position="22"/>
    </location>
</feature>
<dbReference type="Proteomes" id="UP001073227">
    <property type="component" value="Unassembled WGS sequence"/>
</dbReference>
<dbReference type="NCBIfam" id="TIGR01730">
    <property type="entry name" value="RND_mfp"/>
    <property type="match status" value="1"/>
</dbReference>
<dbReference type="Gene3D" id="1.10.287.470">
    <property type="entry name" value="Helix hairpin bin"/>
    <property type="match status" value="1"/>
</dbReference>
<name>A0ABT3Z9H8_9HYPH</name>
<evidence type="ECO:0000313" key="4">
    <source>
        <dbReference type="EMBL" id="MCY0148440.1"/>
    </source>
</evidence>
<dbReference type="Gene3D" id="2.40.30.170">
    <property type="match status" value="1"/>
</dbReference>
<dbReference type="RefSeq" id="WP_267654007.1">
    <property type="nucleotide sequence ID" value="NZ_JAOVZR010000001.1"/>
</dbReference>
<dbReference type="EMBL" id="JAOVZR010000001">
    <property type="protein sequence ID" value="MCY0148440.1"/>
    <property type="molecule type" value="Genomic_DNA"/>
</dbReference>
<dbReference type="PANTHER" id="PTHR30469">
    <property type="entry name" value="MULTIDRUG RESISTANCE PROTEIN MDTA"/>
    <property type="match status" value="1"/>
</dbReference>
<accession>A0ABT3Z9H8</accession>
<comment type="similarity">
    <text evidence="1">Belongs to the membrane fusion protein (MFP) (TC 8.A.1) family.</text>
</comment>
<dbReference type="Gene3D" id="2.40.420.20">
    <property type="match status" value="1"/>
</dbReference>
<feature type="coiled-coil region" evidence="2">
    <location>
        <begin position="131"/>
        <end position="158"/>
    </location>
</feature>
<feature type="chain" id="PRO_5045917283" evidence="3">
    <location>
        <begin position="23"/>
        <end position="353"/>
    </location>
</feature>
<reference evidence="4" key="1">
    <citation type="submission" date="2022-10" db="EMBL/GenBank/DDBJ databases">
        <title>Hoeflea sp. G2-23, isolated from marine algae.</title>
        <authorList>
            <person name="Kristyanto S."/>
            <person name="Kim J.M."/>
            <person name="Jeon C.O."/>
        </authorList>
    </citation>
    <scope>NUCLEOTIDE SEQUENCE</scope>
    <source>
        <strain evidence="4">G2-23</strain>
    </source>
</reference>